<evidence type="ECO:0000313" key="2">
    <source>
        <dbReference type="EMBL" id="TDK48990.1"/>
    </source>
</evidence>
<feature type="transmembrane region" description="Helical" evidence="1">
    <location>
        <begin position="12"/>
        <end position="36"/>
    </location>
</feature>
<accession>A0A4R5VA48</accession>
<protein>
    <submittedName>
        <fullName evidence="2">Uncharacterized protein</fullName>
    </submittedName>
</protein>
<sequence length="195" mass="21161">MENMRLSRAAFLTSLISILYITAFAVMYCVLMPIQVAVASEYVAFAQVTSLVILPHGVRVVATWLFRHEAIVFLFPGATVEAAVLAEHFSLGAGDLVLLILSFTTSSFIAFEGLRALGWYAYAHGAYAPSWRLVMTAGGLASLVSMLAFAQVDFGFATSDFSLWLAANVIIGGLTGLVAWLLLLRFGLRVFVRTL</sequence>
<keyword evidence="1" id="KW-0472">Membrane</keyword>
<evidence type="ECO:0000313" key="3">
    <source>
        <dbReference type="Proteomes" id="UP000295301"/>
    </source>
</evidence>
<feature type="transmembrane region" description="Helical" evidence="1">
    <location>
        <begin position="42"/>
        <end position="58"/>
    </location>
</feature>
<dbReference type="OrthoDB" id="7849442at2"/>
<reference evidence="2 3" key="1">
    <citation type="submission" date="2019-03" db="EMBL/GenBank/DDBJ databases">
        <title>Ruegeria lutea sp. nov., a novel strain, isolated from marine sediment, the Masan Bay, South Korea.</title>
        <authorList>
            <person name="Kim J."/>
            <person name="Kim D.-Y."/>
            <person name="Lee S.-S."/>
        </authorList>
    </citation>
    <scope>NUCLEOTIDE SEQUENCE [LARGE SCALE GENOMIC DNA]</scope>
    <source>
        <strain evidence="2 3">318-1</strain>
    </source>
</reference>
<keyword evidence="1" id="KW-0812">Transmembrane</keyword>
<dbReference type="AlphaFoldDB" id="A0A4R5VA48"/>
<feature type="transmembrane region" description="Helical" evidence="1">
    <location>
        <begin position="96"/>
        <end position="118"/>
    </location>
</feature>
<gene>
    <name evidence="2" type="ORF">E1832_09385</name>
</gene>
<feature type="transmembrane region" description="Helical" evidence="1">
    <location>
        <begin position="161"/>
        <end position="183"/>
    </location>
</feature>
<feature type="transmembrane region" description="Helical" evidence="1">
    <location>
        <begin position="130"/>
        <end position="149"/>
    </location>
</feature>
<comment type="caution">
    <text evidence="2">The sequence shown here is derived from an EMBL/GenBank/DDBJ whole genome shotgun (WGS) entry which is preliminary data.</text>
</comment>
<dbReference type="Proteomes" id="UP000295301">
    <property type="component" value="Unassembled WGS sequence"/>
</dbReference>
<dbReference type="EMBL" id="SMUV01000062">
    <property type="protein sequence ID" value="TDK48990.1"/>
    <property type="molecule type" value="Genomic_DNA"/>
</dbReference>
<organism evidence="2 3">
    <name type="scientific">Antarcticimicrobium luteum</name>
    <dbReference type="NCBI Taxonomy" id="2547397"/>
    <lineage>
        <taxon>Bacteria</taxon>
        <taxon>Pseudomonadati</taxon>
        <taxon>Pseudomonadota</taxon>
        <taxon>Alphaproteobacteria</taxon>
        <taxon>Rhodobacterales</taxon>
        <taxon>Paracoccaceae</taxon>
        <taxon>Antarcticimicrobium</taxon>
    </lineage>
</organism>
<name>A0A4R5VA48_9RHOB</name>
<evidence type="ECO:0000256" key="1">
    <source>
        <dbReference type="SAM" id="Phobius"/>
    </source>
</evidence>
<feature type="transmembrane region" description="Helical" evidence="1">
    <location>
        <begin position="70"/>
        <end position="90"/>
    </location>
</feature>
<proteinExistence type="predicted"/>
<dbReference type="RefSeq" id="WP_133359482.1">
    <property type="nucleotide sequence ID" value="NZ_SMUV01000062.1"/>
</dbReference>
<keyword evidence="1" id="KW-1133">Transmembrane helix</keyword>
<keyword evidence="3" id="KW-1185">Reference proteome</keyword>